<protein>
    <submittedName>
        <fullName evidence="1">Uncharacterized protein</fullName>
    </submittedName>
</protein>
<dbReference type="AlphaFoldDB" id="A0A9P6UJ86"/>
<dbReference type="EMBL" id="JAAAIP010001717">
    <property type="protein sequence ID" value="KAG0304370.1"/>
    <property type="molecule type" value="Genomic_DNA"/>
</dbReference>
<accession>A0A9P6UJ86</accession>
<sequence length="248" mass="28419">MAGIPAAGMMMAHSGGAPFQSTIHELQKEQEWVHVLLEKRIVSWKYLARVFQGGMVLYNTAMVSAQDMRHIWADEISQRRSIQFFLLGTSLATILEIPNSVDYIRALSQVLQEYDNYIAAEARSKSIFFKPAPRKAGVVADIKAFEETGEYSHLEVKDIPFNLDFVVTAATLSDMITLVYEKMLRLLQHDEVWSLISIETFQKVDLRFKKMLTRAYKDIESVARDVMLEELKAVDPLALLLHDYDWDI</sequence>
<dbReference type="Proteomes" id="UP000738325">
    <property type="component" value="Unassembled WGS sequence"/>
</dbReference>
<reference evidence="1" key="1">
    <citation type="journal article" date="2020" name="Fungal Divers.">
        <title>Resolving the Mortierellaceae phylogeny through synthesis of multi-gene phylogenetics and phylogenomics.</title>
        <authorList>
            <person name="Vandepol N."/>
            <person name="Liber J."/>
            <person name="Desiro A."/>
            <person name="Na H."/>
            <person name="Kennedy M."/>
            <person name="Barry K."/>
            <person name="Grigoriev I.V."/>
            <person name="Miller A.N."/>
            <person name="O'Donnell K."/>
            <person name="Stajich J.E."/>
            <person name="Bonito G."/>
        </authorList>
    </citation>
    <scope>NUCLEOTIDE SEQUENCE</scope>
    <source>
        <strain evidence="1">REB-010B</strain>
    </source>
</reference>
<organism evidence="1 2">
    <name type="scientific">Dissophora globulifera</name>
    <dbReference type="NCBI Taxonomy" id="979702"/>
    <lineage>
        <taxon>Eukaryota</taxon>
        <taxon>Fungi</taxon>
        <taxon>Fungi incertae sedis</taxon>
        <taxon>Mucoromycota</taxon>
        <taxon>Mortierellomycotina</taxon>
        <taxon>Mortierellomycetes</taxon>
        <taxon>Mortierellales</taxon>
        <taxon>Mortierellaceae</taxon>
        <taxon>Dissophora</taxon>
    </lineage>
</organism>
<gene>
    <name evidence="1" type="ORF">BGZ99_002417</name>
</gene>
<dbReference type="PANTHER" id="PTHR37332:SF1">
    <property type="entry name" value="ELMO DOMAIN-CONTAINING PROTEIN"/>
    <property type="match status" value="1"/>
</dbReference>
<name>A0A9P6UJ86_9FUNG</name>
<keyword evidence="2" id="KW-1185">Reference proteome</keyword>
<proteinExistence type="predicted"/>
<dbReference type="PANTHER" id="PTHR37332">
    <property type="entry name" value="EXPRESSED PROTEIN"/>
    <property type="match status" value="1"/>
</dbReference>
<dbReference type="OrthoDB" id="14339at2759"/>
<evidence type="ECO:0000313" key="1">
    <source>
        <dbReference type="EMBL" id="KAG0304370.1"/>
    </source>
</evidence>
<comment type="caution">
    <text evidence="1">The sequence shown here is derived from an EMBL/GenBank/DDBJ whole genome shotgun (WGS) entry which is preliminary data.</text>
</comment>
<evidence type="ECO:0000313" key="2">
    <source>
        <dbReference type="Proteomes" id="UP000738325"/>
    </source>
</evidence>